<evidence type="ECO:0000256" key="1">
    <source>
        <dbReference type="SAM" id="MobiDB-lite"/>
    </source>
</evidence>
<dbReference type="EMBL" id="WIWS01000030">
    <property type="protein sequence ID" value="KAF3221167.1"/>
    <property type="molecule type" value="Genomic_DNA"/>
</dbReference>
<feature type="compositionally biased region" description="Basic and acidic residues" evidence="1">
    <location>
        <begin position="214"/>
        <end position="225"/>
    </location>
</feature>
<reference evidence="2 3" key="1">
    <citation type="submission" date="2019-06" db="EMBL/GenBank/DDBJ databases">
        <authorList>
            <person name="Palmer J.M."/>
        </authorList>
    </citation>
    <scope>NUCLEOTIDE SEQUENCE [LARGE SCALE GENOMIC DNA]</scope>
    <source>
        <strain evidence="2 3">TWF106</strain>
    </source>
</reference>
<dbReference type="AlphaFoldDB" id="A0A7C8QPV3"/>
<dbReference type="GO" id="GO:0009116">
    <property type="term" value="P:nucleoside metabolic process"/>
    <property type="evidence" value="ECO:0007669"/>
    <property type="project" value="InterPro"/>
</dbReference>
<dbReference type="InterPro" id="IPR035994">
    <property type="entry name" value="Nucleoside_phosphorylase_sf"/>
</dbReference>
<protein>
    <recommendedName>
        <fullName evidence="4">Nucleoside phosphorylase domain-containing protein</fullName>
    </recommendedName>
</protein>
<dbReference type="Proteomes" id="UP000472727">
    <property type="component" value="Unassembled WGS sequence"/>
</dbReference>
<organism evidence="2 3">
    <name type="scientific">Orbilia oligospora</name>
    <name type="common">Nematode-trapping fungus</name>
    <name type="synonym">Arthrobotrys oligospora</name>
    <dbReference type="NCBI Taxonomy" id="2813651"/>
    <lineage>
        <taxon>Eukaryota</taxon>
        <taxon>Fungi</taxon>
        <taxon>Dikarya</taxon>
        <taxon>Ascomycota</taxon>
        <taxon>Pezizomycotina</taxon>
        <taxon>Orbiliomycetes</taxon>
        <taxon>Orbiliales</taxon>
        <taxon>Orbiliaceae</taxon>
        <taxon>Orbilia</taxon>
    </lineage>
</organism>
<sequence length="225" mass="25101">MEAARLMDQFPCLVIRGICDYADSHKNKGWQEYAAATAAAPTDTGSSQVDPPSPTFILTNRFYLKDSISLESIIPDRRYPNQDALAADIRLKKGRDFSISVDRSFCDFINTRANSDLGLKKAIGKIFVSSLIKGFEGDIRVTSEESRVYTLLQPRELFKKLCGSSSVKCWLLEASAGKKPVYFIVGYRTLLNAQFVGKEINSSPSRRLPPGVREATRYKTTGERV</sequence>
<evidence type="ECO:0000313" key="2">
    <source>
        <dbReference type="EMBL" id="KAF3221167.1"/>
    </source>
</evidence>
<comment type="caution">
    <text evidence="2">The sequence shown here is derived from an EMBL/GenBank/DDBJ whole genome shotgun (WGS) entry which is preliminary data.</text>
</comment>
<dbReference type="Gene3D" id="3.40.50.1580">
    <property type="entry name" value="Nucleoside phosphorylase domain"/>
    <property type="match status" value="1"/>
</dbReference>
<accession>A0A7C8QPV3</accession>
<feature type="region of interest" description="Disordered" evidence="1">
    <location>
        <begin position="202"/>
        <end position="225"/>
    </location>
</feature>
<dbReference type="SUPFAM" id="SSF53167">
    <property type="entry name" value="Purine and uridine phosphorylases"/>
    <property type="match status" value="1"/>
</dbReference>
<dbReference type="PANTHER" id="PTHR46082">
    <property type="entry name" value="ATP/GTP-BINDING PROTEIN-RELATED"/>
    <property type="match status" value="1"/>
</dbReference>
<evidence type="ECO:0008006" key="4">
    <source>
        <dbReference type="Google" id="ProtNLM"/>
    </source>
</evidence>
<dbReference type="GO" id="GO:0003824">
    <property type="term" value="F:catalytic activity"/>
    <property type="evidence" value="ECO:0007669"/>
    <property type="project" value="InterPro"/>
</dbReference>
<proteinExistence type="predicted"/>
<dbReference type="InterPro" id="IPR053137">
    <property type="entry name" value="NLR-like"/>
</dbReference>
<name>A0A7C8QPV3_ORBOL</name>
<evidence type="ECO:0000313" key="3">
    <source>
        <dbReference type="Proteomes" id="UP000472727"/>
    </source>
</evidence>
<dbReference type="PANTHER" id="PTHR46082:SF11">
    <property type="entry name" value="AAA+ ATPASE DOMAIN-CONTAINING PROTEIN-RELATED"/>
    <property type="match status" value="1"/>
</dbReference>
<gene>
    <name evidence="2" type="ORF">TWF106_006492</name>
</gene>